<gene>
    <name evidence="2" type="ORF">CC78DRAFT_170594</name>
</gene>
<reference evidence="3" key="1">
    <citation type="journal article" date="2020" name="Stud. Mycol.">
        <title>101 Dothideomycetes genomes: A test case for predicting lifestyles and emergence of pathogens.</title>
        <authorList>
            <person name="Haridas S."/>
            <person name="Albert R."/>
            <person name="Binder M."/>
            <person name="Bloem J."/>
            <person name="LaButti K."/>
            <person name="Salamov A."/>
            <person name="Andreopoulos B."/>
            <person name="Baker S."/>
            <person name="Barry K."/>
            <person name="Bills G."/>
            <person name="Bluhm B."/>
            <person name="Cannon C."/>
            <person name="Castanera R."/>
            <person name="Culley D."/>
            <person name="Daum C."/>
            <person name="Ezra D."/>
            <person name="Gonzalez J."/>
            <person name="Henrissat B."/>
            <person name="Kuo A."/>
            <person name="Liang C."/>
            <person name="Lipzen A."/>
            <person name="Lutzoni F."/>
            <person name="Magnuson J."/>
            <person name="Mondo S."/>
            <person name="Nolan M."/>
            <person name="Ohm R."/>
            <person name="Pangilinan J."/>
            <person name="Park H.-J."/>
            <person name="Ramirez L."/>
            <person name="Alfaro M."/>
            <person name="Sun H."/>
            <person name="Tritt A."/>
            <person name="Yoshinaga Y."/>
            <person name="Zwiers L.-H."/>
            <person name="Turgeon B."/>
            <person name="Goodwin S."/>
            <person name="Spatafora J."/>
            <person name="Crous P."/>
            <person name="Grigoriev I."/>
        </authorList>
    </citation>
    <scope>NUCLEOTIDE SEQUENCE [LARGE SCALE GENOMIC DNA]</scope>
    <source>
        <strain evidence="3">CBS 304.66</strain>
    </source>
</reference>
<sequence>MCRVEERVYIGADGRRRKFEDVTPCHHSRHGKLCSNVKRSIKEYPNALPIGASYDGTSSHSSYDPPTPSGGGSYYVERRAPGSGKRPDRGVKEIIIDFGKKNKKYPSSRSQKRTSLTNSIGSNDGAIESPGSEASYTIRTGFPEASIAPEDQLHQAQGFNTRTAAPRSHHRHTSSASASSVPSLCATSDPDSPTRRRPARYPPTIVHNPPPGGIQPSSPTMTRGPPTAPPSPYKVTIAVPGASSSRDNIGADGLFPVDYSEFESQAIPFNEYNVRSAAPEIFDRDADRARQRKLKADAERRRQEETDHMLAQQLAKEDAQGQAQARQVRFEDDFETKRAKAREEERAENRYAESEKRRAENREAERRRKQKEQKEQDERAARDTQKDRDRKERERINRHAQEAEAEAKARERRNSRPPPRDSSKRQSRRGSVLLSQEQQRALKETEAFMAMEREAADQRDREERAAALRQQQATQQYWDPRGDQRYPAAGDSPGMTRRNSVSRGRRGSVSSTTPAVGLGRSNSQRRVSIIQTNPPTLDTAFQQSPYSTRPPSSHQNPFSPSSQLPLSARQSNSSYENPFAQPGIPPTIPDPWDARVTPDAQPTVTVHQPHLRQPSTEYPLRHRGEEVINVNPGHRRQPSNEQYTLRRRGEEVIMGAPLRRDEQHSLRRWGDEAVADVEERAKHERVRIASQKMGKVVGDEAGLKGEKKEKEEGRGEKRGRKK</sequence>
<feature type="compositionally biased region" description="Basic and acidic residues" evidence="1">
    <location>
        <begin position="76"/>
        <end position="100"/>
    </location>
</feature>
<feature type="region of interest" description="Disordered" evidence="1">
    <location>
        <begin position="689"/>
        <end position="722"/>
    </location>
</feature>
<dbReference type="Proteomes" id="UP000800093">
    <property type="component" value="Unassembled WGS sequence"/>
</dbReference>
<feature type="compositionally biased region" description="Low complexity" evidence="1">
    <location>
        <begin position="467"/>
        <end position="476"/>
    </location>
</feature>
<comment type="caution">
    <text evidence="2">The sequence shown here is derived from an EMBL/GenBank/DDBJ whole genome shotgun (WGS) entry which is preliminary data.</text>
</comment>
<feature type="compositionally biased region" description="Basic and acidic residues" evidence="1">
    <location>
        <begin position="284"/>
        <end position="308"/>
    </location>
</feature>
<organism evidence="2 3">
    <name type="scientific">Lojkania enalia</name>
    <dbReference type="NCBI Taxonomy" id="147567"/>
    <lineage>
        <taxon>Eukaryota</taxon>
        <taxon>Fungi</taxon>
        <taxon>Dikarya</taxon>
        <taxon>Ascomycota</taxon>
        <taxon>Pezizomycotina</taxon>
        <taxon>Dothideomycetes</taxon>
        <taxon>Pleosporomycetidae</taxon>
        <taxon>Pleosporales</taxon>
        <taxon>Pleosporales incertae sedis</taxon>
        <taxon>Lojkania</taxon>
    </lineage>
</organism>
<feature type="compositionally biased region" description="Basic residues" evidence="1">
    <location>
        <begin position="101"/>
        <end position="112"/>
    </location>
</feature>
<feature type="compositionally biased region" description="Basic and acidic residues" evidence="1">
    <location>
        <begin position="328"/>
        <end position="424"/>
    </location>
</feature>
<feature type="compositionally biased region" description="Polar residues" evidence="1">
    <location>
        <begin position="520"/>
        <end position="576"/>
    </location>
</feature>
<feature type="compositionally biased region" description="Low complexity" evidence="1">
    <location>
        <begin position="174"/>
        <end position="183"/>
    </location>
</feature>
<dbReference type="EMBL" id="ML986829">
    <property type="protein sequence ID" value="KAF2257870.1"/>
    <property type="molecule type" value="Genomic_DNA"/>
</dbReference>
<feature type="compositionally biased region" description="Polar residues" evidence="1">
    <location>
        <begin position="55"/>
        <end position="64"/>
    </location>
</feature>
<feature type="compositionally biased region" description="Polar residues" evidence="1">
    <location>
        <begin position="113"/>
        <end position="122"/>
    </location>
</feature>
<evidence type="ECO:0000313" key="2">
    <source>
        <dbReference type="EMBL" id="KAF2257870.1"/>
    </source>
</evidence>
<name>A0A9P4JXY2_9PLEO</name>
<feature type="compositionally biased region" description="Basic and acidic residues" evidence="1">
    <location>
        <begin position="440"/>
        <end position="466"/>
    </location>
</feature>
<dbReference type="AlphaFoldDB" id="A0A9P4JXY2"/>
<feature type="region of interest" description="Disordered" evidence="1">
    <location>
        <begin position="162"/>
        <end position="231"/>
    </location>
</feature>
<protein>
    <submittedName>
        <fullName evidence="2">Uncharacterized protein</fullName>
    </submittedName>
</protein>
<accession>A0A9P4JXY2</accession>
<dbReference type="OrthoDB" id="3937441at2759"/>
<feature type="region of interest" description="Disordered" evidence="1">
    <location>
        <begin position="52"/>
        <end position="136"/>
    </location>
</feature>
<feature type="compositionally biased region" description="Basic and acidic residues" evidence="1">
    <location>
        <begin position="697"/>
        <end position="716"/>
    </location>
</feature>
<feature type="region of interest" description="Disordered" evidence="1">
    <location>
        <begin position="284"/>
        <end position="615"/>
    </location>
</feature>
<proteinExistence type="predicted"/>
<feature type="compositionally biased region" description="Low complexity" evidence="1">
    <location>
        <begin position="497"/>
        <end position="511"/>
    </location>
</feature>
<evidence type="ECO:0000313" key="3">
    <source>
        <dbReference type="Proteomes" id="UP000800093"/>
    </source>
</evidence>
<keyword evidence="3" id="KW-1185">Reference proteome</keyword>
<evidence type="ECO:0000256" key="1">
    <source>
        <dbReference type="SAM" id="MobiDB-lite"/>
    </source>
</evidence>